<evidence type="ECO:0000313" key="10">
    <source>
        <dbReference type="Proteomes" id="UP001518925"/>
    </source>
</evidence>
<feature type="transmembrane region" description="Helical" evidence="7">
    <location>
        <begin position="77"/>
        <end position="95"/>
    </location>
</feature>
<feature type="transmembrane region" description="Helical" evidence="7">
    <location>
        <begin position="207"/>
        <end position="226"/>
    </location>
</feature>
<evidence type="ECO:0000256" key="5">
    <source>
        <dbReference type="ARBA" id="ARBA00022989"/>
    </source>
</evidence>
<gene>
    <name evidence="9" type="ORF">JR050_14700</name>
</gene>
<feature type="transmembrane region" description="Helical" evidence="7">
    <location>
        <begin position="246"/>
        <end position="265"/>
    </location>
</feature>
<feature type="transmembrane region" description="Helical" evidence="7">
    <location>
        <begin position="366"/>
        <end position="386"/>
    </location>
</feature>
<dbReference type="InterPro" id="IPR005829">
    <property type="entry name" value="Sugar_transporter_CS"/>
</dbReference>
<dbReference type="InterPro" id="IPR011701">
    <property type="entry name" value="MFS"/>
</dbReference>
<evidence type="ECO:0000256" key="6">
    <source>
        <dbReference type="ARBA" id="ARBA00023136"/>
    </source>
</evidence>
<dbReference type="RefSeq" id="WP_204204257.1">
    <property type="nucleotide sequence ID" value="NZ_JAFELM010000036.1"/>
</dbReference>
<keyword evidence="10" id="KW-1185">Reference proteome</keyword>
<dbReference type="Pfam" id="PF07690">
    <property type="entry name" value="MFS_1"/>
    <property type="match status" value="1"/>
</dbReference>
<feature type="domain" description="Major facilitator superfamily (MFS) profile" evidence="8">
    <location>
        <begin position="11"/>
        <end position="391"/>
    </location>
</feature>
<comment type="subcellular location">
    <subcellularLocation>
        <location evidence="1">Cell membrane</location>
        <topology evidence="1">Multi-pass membrane protein</topology>
    </subcellularLocation>
</comment>
<reference evidence="9 10" key="1">
    <citation type="submission" date="2021-02" db="EMBL/GenBank/DDBJ databases">
        <title>Bacillus sp. RD4P76, an endophyte from a halophyte.</title>
        <authorList>
            <person name="Sun J.-Q."/>
        </authorList>
    </citation>
    <scope>NUCLEOTIDE SEQUENCE [LARGE SCALE GENOMIC DNA]</scope>
    <source>
        <strain evidence="9 10">RD4P76</strain>
    </source>
</reference>
<dbReference type="PROSITE" id="PS50850">
    <property type="entry name" value="MFS"/>
    <property type="match status" value="1"/>
</dbReference>
<feature type="transmembrane region" description="Helical" evidence="7">
    <location>
        <begin position="48"/>
        <end position="70"/>
    </location>
</feature>
<evidence type="ECO:0000313" key="9">
    <source>
        <dbReference type="EMBL" id="MBM6618916.1"/>
    </source>
</evidence>
<feature type="transmembrane region" description="Helical" evidence="7">
    <location>
        <begin position="138"/>
        <end position="160"/>
    </location>
</feature>
<evidence type="ECO:0000256" key="1">
    <source>
        <dbReference type="ARBA" id="ARBA00004651"/>
    </source>
</evidence>
<dbReference type="PANTHER" id="PTHR23517">
    <property type="entry name" value="RESISTANCE PROTEIN MDTM, PUTATIVE-RELATED-RELATED"/>
    <property type="match status" value="1"/>
</dbReference>
<dbReference type="Gene3D" id="1.20.1250.20">
    <property type="entry name" value="MFS general substrate transporter like domains"/>
    <property type="match status" value="1"/>
</dbReference>
<protein>
    <submittedName>
        <fullName evidence="9">MFS transporter</fullName>
    </submittedName>
</protein>
<feature type="transmembrane region" description="Helical" evidence="7">
    <location>
        <begin position="166"/>
        <end position="186"/>
    </location>
</feature>
<comment type="caution">
    <text evidence="9">The sequence shown here is derived from an EMBL/GenBank/DDBJ whole genome shotgun (WGS) entry which is preliminary data.</text>
</comment>
<sequence>MKSGFSQLPRSLKILLLGVLLSHLAYYIVLPLLPIILKVIKGLTITQIGTVLAVSSFSYQGGSILGGFIADKVGRRLIITVGALIKGTALASFAFVSDFSLLLIVAFLNGIGGGLNSPSTKAAIAALASEGDHKTTVFSLRGIAANIGVGSAGLLTYFLIREESVIIFYISAALFGLLAIISWIYVPANCKEGECEELSLRTYKQVFQNRAFVIYSIVSIFVWGLYAQFALAVPLRAESFMKNPTAVSLVWTFNSLLVVLLQTFITNRIIKRMNPMVALALGTLFIGVGISSLYFANHFIVLIMCGIIFVIGEMIMMPTIDVTITRLGTTQLIGTYFGLANFVFGLGEGLGNFGGSRLLSLGIQTYLPWISYLTLAVLVSLIIYLIRNQSTMKKIF</sequence>
<keyword evidence="3" id="KW-1003">Cell membrane</keyword>
<evidence type="ECO:0000256" key="2">
    <source>
        <dbReference type="ARBA" id="ARBA00022448"/>
    </source>
</evidence>
<keyword evidence="2" id="KW-0813">Transport</keyword>
<dbReference type="InterPro" id="IPR050171">
    <property type="entry name" value="MFS_Transporters"/>
</dbReference>
<dbReference type="InterPro" id="IPR020846">
    <property type="entry name" value="MFS_dom"/>
</dbReference>
<dbReference type="Proteomes" id="UP001518925">
    <property type="component" value="Unassembled WGS sequence"/>
</dbReference>
<dbReference type="SUPFAM" id="SSF103473">
    <property type="entry name" value="MFS general substrate transporter"/>
    <property type="match status" value="1"/>
</dbReference>
<dbReference type="PANTHER" id="PTHR23517:SF2">
    <property type="entry name" value="MULTIDRUG RESISTANCE PROTEIN MDTH"/>
    <property type="match status" value="1"/>
</dbReference>
<dbReference type="EMBL" id="JAFELM010000036">
    <property type="protein sequence ID" value="MBM6618916.1"/>
    <property type="molecule type" value="Genomic_DNA"/>
</dbReference>
<dbReference type="PROSITE" id="PS00216">
    <property type="entry name" value="SUGAR_TRANSPORT_1"/>
    <property type="match status" value="1"/>
</dbReference>
<evidence type="ECO:0000259" key="8">
    <source>
        <dbReference type="PROSITE" id="PS50850"/>
    </source>
</evidence>
<feature type="transmembrane region" description="Helical" evidence="7">
    <location>
        <begin position="327"/>
        <end position="346"/>
    </location>
</feature>
<feature type="transmembrane region" description="Helical" evidence="7">
    <location>
        <begin position="101"/>
        <end position="117"/>
    </location>
</feature>
<dbReference type="InterPro" id="IPR036259">
    <property type="entry name" value="MFS_trans_sf"/>
</dbReference>
<feature type="transmembrane region" description="Helical" evidence="7">
    <location>
        <begin position="12"/>
        <end position="36"/>
    </location>
</feature>
<name>A0ABS2DKI5_9BACI</name>
<keyword evidence="6 7" id="KW-0472">Membrane</keyword>
<feature type="transmembrane region" description="Helical" evidence="7">
    <location>
        <begin position="301"/>
        <end position="320"/>
    </location>
</feature>
<feature type="transmembrane region" description="Helical" evidence="7">
    <location>
        <begin position="277"/>
        <end position="295"/>
    </location>
</feature>
<keyword evidence="5 7" id="KW-1133">Transmembrane helix</keyword>
<accession>A0ABS2DKI5</accession>
<proteinExistence type="predicted"/>
<keyword evidence="4 7" id="KW-0812">Transmembrane</keyword>
<organism evidence="9 10">
    <name type="scientific">Bacillus suaedaesalsae</name>
    <dbReference type="NCBI Taxonomy" id="2810349"/>
    <lineage>
        <taxon>Bacteria</taxon>
        <taxon>Bacillati</taxon>
        <taxon>Bacillota</taxon>
        <taxon>Bacilli</taxon>
        <taxon>Bacillales</taxon>
        <taxon>Bacillaceae</taxon>
        <taxon>Bacillus</taxon>
    </lineage>
</organism>
<evidence type="ECO:0000256" key="4">
    <source>
        <dbReference type="ARBA" id="ARBA00022692"/>
    </source>
</evidence>
<evidence type="ECO:0000256" key="7">
    <source>
        <dbReference type="SAM" id="Phobius"/>
    </source>
</evidence>
<evidence type="ECO:0000256" key="3">
    <source>
        <dbReference type="ARBA" id="ARBA00022475"/>
    </source>
</evidence>